<dbReference type="GO" id="GO:0015074">
    <property type="term" value="P:DNA integration"/>
    <property type="evidence" value="ECO:0007669"/>
    <property type="project" value="InterPro"/>
</dbReference>
<dbReference type="InterPro" id="IPR012337">
    <property type="entry name" value="RNaseH-like_sf"/>
</dbReference>
<keyword evidence="2" id="KW-1185">Reference proteome</keyword>
<dbReference type="GO" id="GO:0003676">
    <property type="term" value="F:nucleic acid binding"/>
    <property type="evidence" value="ECO:0007669"/>
    <property type="project" value="InterPro"/>
</dbReference>
<sequence>MTLGLNWRCVVDTLHYRHRPLSYHEVTMRNIYRVLASQYDPLGYIIPFTTRAKTLVRQLWVKEREWDDPLLPSDLLKAWQKWEAELEHLPLITIPRCYVSAMLDIPEAERELHIFCDASETAYGSVAYLRTEHQGLVELAFIHARSRVSPKRQQSMPRLELCAALTGAQLAKILHNEISLEIRNTFLWSDSTTVLTWLKSESCRFKVFVGTRVSEIQELTEGYCWRYVDSGNNVADDITRGKTLLELSQPNQWYKGPDFLYLPPATWPESPVIGLNEDPTELRNTKFCGLTLTCTGLSLPDATQFSTFEELLEATCRSSQGLVGETGDPGALEYQQSESSLLRQAQLDSFPTEYQALTNGKPIPLSSRLLTLSPELDKTTALIRVGGRLRQTTNLSYSTLHPIVLDPKHPINRLLIKQYDTKLGHPVPERVFAEMRRYYWILRGRQAIRRHQHSCVECQKWRAKPKIPKMAELPPARLRLMKPAFYSTGVDCFGPFLVKRGRSNEKRWGIIFKCMTTRCVHLDLLSNMDTDSFLMALRRMVARRGTPFEILSDQGTNFRGGEKELQTAFSSMSPDLQTQLAKQKIHFQYNPPNAPHFGGMWEREIRSVKTAMCTIIGSQTLTEEVLRTLLIEVEAILNAKPLGYVSSDVADPDPVTPNYLLMGWPDASLPQVIYPESEILSRKRWRQSQVLADQFWTSFIKNYLPTLQPRQKWMRDSSNLTPGTVVMIIDYQLPRALWPVGKVVTIYPGSDGNVRSAEIEVKNKHYHRPVSRLITLPAIPDNDPATD</sequence>
<dbReference type="RefSeq" id="XP_026060040.1">
    <property type="nucleotide sequence ID" value="XM_026204255.1"/>
</dbReference>
<dbReference type="Pfam" id="PF18701">
    <property type="entry name" value="DUF5641"/>
    <property type="match status" value="1"/>
</dbReference>
<evidence type="ECO:0000259" key="1">
    <source>
        <dbReference type="PROSITE" id="PS50994"/>
    </source>
</evidence>
<dbReference type="InterPro" id="IPR036397">
    <property type="entry name" value="RNaseH_sf"/>
</dbReference>
<dbReference type="GeneID" id="113044343"/>
<feature type="domain" description="Integrase catalytic" evidence="1">
    <location>
        <begin position="479"/>
        <end position="665"/>
    </location>
</feature>
<dbReference type="InterPro" id="IPR001584">
    <property type="entry name" value="Integrase_cat-core"/>
</dbReference>
<dbReference type="Pfam" id="PF05380">
    <property type="entry name" value="Peptidase_A17"/>
    <property type="match status" value="1"/>
</dbReference>
<dbReference type="OrthoDB" id="10056126at2759"/>
<protein>
    <submittedName>
        <fullName evidence="3">Uncharacterized protein LOC113044343</fullName>
    </submittedName>
</protein>
<dbReference type="InterPro" id="IPR040676">
    <property type="entry name" value="DUF5641"/>
</dbReference>
<dbReference type="PROSITE" id="PS50994">
    <property type="entry name" value="INTEGRASE"/>
    <property type="match status" value="1"/>
</dbReference>
<name>A0A6P6JKB1_CARAU</name>
<dbReference type="InterPro" id="IPR041588">
    <property type="entry name" value="Integrase_H2C2"/>
</dbReference>
<dbReference type="Proteomes" id="UP000515129">
    <property type="component" value="Chromosome 26"/>
</dbReference>
<accession>A0A6P6JKB1</accession>
<dbReference type="AlphaFoldDB" id="A0A6P6JKB1"/>
<dbReference type="PANTHER" id="PTHR47331">
    <property type="entry name" value="PHD-TYPE DOMAIN-CONTAINING PROTEIN"/>
    <property type="match status" value="1"/>
</dbReference>
<dbReference type="SUPFAM" id="SSF56672">
    <property type="entry name" value="DNA/RNA polymerases"/>
    <property type="match status" value="1"/>
</dbReference>
<proteinExistence type="predicted"/>
<dbReference type="KEGG" id="caua:113044343"/>
<gene>
    <name evidence="3" type="primary">LOC113044343</name>
</gene>
<evidence type="ECO:0000313" key="3">
    <source>
        <dbReference type="RefSeq" id="XP_026060040.1"/>
    </source>
</evidence>
<dbReference type="Pfam" id="PF17921">
    <property type="entry name" value="Integrase_H2C2"/>
    <property type="match status" value="1"/>
</dbReference>
<reference evidence="3" key="1">
    <citation type="submission" date="2025-08" db="UniProtKB">
        <authorList>
            <consortium name="RefSeq"/>
        </authorList>
    </citation>
    <scope>IDENTIFICATION</scope>
    <source>
        <strain evidence="3">Wakin</strain>
        <tissue evidence="3">Muscle</tissue>
    </source>
</reference>
<organism evidence="2 3">
    <name type="scientific">Carassius auratus</name>
    <name type="common">Goldfish</name>
    <dbReference type="NCBI Taxonomy" id="7957"/>
    <lineage>
        <taxon>Eukaryota</taxon>
        <taxon>Metazoa</taxon>
        <taxon>Chordata</taxon>
        <taxon>Craniata</taxon>
        <taxon>Vertebrata</taxon>
        <taxon>Euteleostomi</taxon>
        <taxon>Actinopterygii</taxon>
        <taxon>Neopterygii</taxon>
        <taxon>Teleostei</taxon>
        <taxon>Ostariophysi</taxon>
        <taxon>Cypriniformes</taxon>
        <taxon>Cyprinidae</taxon>
        <taxon>Cyprininae</taxon>
        <taxon>Carassius</taxon>
    </lineage>
</organism>
<dbReference type="Gene3D" id="3.30.420.10">
    <property type="entry name" value="Ribonuclease H-like superfamily/Ribonuclease H"/>
    <property type="match status" value="1"/>
</dbReference>
<dbReference type="InterPro" id="IPR008042">
    <property type="entry name" value="Retrotrans_Pao"/>
</dbReference>
<dbReference type="InterPro" id="IPR043502">
    <property type="entry name" value="DNA/RNA_pol_sf"/>
</dbReference>
<dbReference type="SUPFAM" id="SSF53098">
    <property type="entry name" value="Ribonuclease H-like"/>
    <property type="match status" value="1"/>
</dbReference>
<evidence type="ECO:0000313" key="2">
    <source>
        <dbReference type="Proteomes" id="UP000515129"/>
    </source>
</evidence>